<organism evidence="2 3">
    <name type="scientific">Desulfofundulus thermobenzoicus</name>
    <dbReference type="NCBI Taxonomy" id="29376"/>
    <lineage>
        <taxon>Bacteria</taxon>
        <taxon>Bacillati</taxon>
        <taxon>Bacillota</taxon>
        <taxon>Clostridia</taxon>
        <taxon>Eubacteriales</taxon>
        <taxon>Peptococcaceae</taxon>
        <taxon>Desulfofundulus</taxon>
    </lineage>
</organism>
<keyword evidence="3" id="KW-1185">Reference proteome</keyword>
<accession>A0A6N7IMZ3</accession>
<dbReference type="InterPro" id="IPR010985">
    <property type="entry name" value="Ribbon_hlx_hlx"/>
</dbReference>
<dbReference type="Proteomes" id="UP000441717">
    <property type="component" value="Unassembled WGS sequence"/>
</dbReference>
<feature type="domain" description="Ribbon-helix-helix protein CopG" evidence="1">
    <location>
        <begin position="2"/>
        <end position="41"/>
    </location>
</feature>
<evidence type="ECO:0000313" key="2">
    <source>
        <dbReference type="EMBL" id="MQL51331.1"/>
    </source>
</evidence>
<protein>
    <submittedName>
        <fullName evidence="2">Ribbon-helix-helix protein, CopG family</fullName>
    </submittedName>
</protein>
<dbReference type="GO" id="GO:0006355">
    <property type="term" value="P:regulation of DNA-templated transcription"/>
    <property type="evidence" value="ECO:0007669"/>
    <property type="project" value="InterPro"/>
</dbReference>
<dbReference type="SUPFAM" id="SSF47598">
    <property type="entry name" value="Ribbon-helix-helix"/>
    <property type="match status" value="1"/>
</dbReference>
<dbReference type="Pfam" id="PF01402">
    <property type="entry name" value="RHH_1"/>
    <property type="match status" value="1"/>
</dbReference>
<gene>
    <name evidence="2" type="ORF">GFC01_03445</name>
</gene>
<comment type="caution">
    <text evidence="2">The sequence shown here is derived from an EMBL/GenBank/DDBJ whole genome shotgun (WGS) entry which is preliminary data.</text>
</comment>
<evidence type="ECO:0000313" key="3">
    <source>
        <dbReference type="Proteomes" id="UP000441717"/>
    </source>
</evidence>
<evidence type="ECO:0000259" key="1">
    <source>
        <dbReference type="Pfam" id="PF01402"/>
    </source>
</evidence>
<proteinExistence type="predicted"/>
<dbReference type="InterPro" id="IPR002145">
    <property type="entry name" value="CopG"/>
</dbReference>
<sequence>MVRTQIQLTEQQVAALKARAVAEGVSLAELIRRCIDQALATSLDPGPAERIRRAAAIAGRFRSGTRDLAINHDKYLAEAFDK</sequence>
<dbReference type="EMBL" id="WHYR01000006">
    <property type="protein sequence ID" value="MQL51331.1"/>
    <property type="molecule type" value="Genomic_DNA"/>
</dbReference>
<name>A0A6N7IMZ3_9FIRM</name>
<reference evidence="2 3" key="1">
    <citation type="submission" date="2019-10" db="EMBL/GenBank/DDBJ databases">
        <title>Comparative genomics of sulfur disproportionating microorganisms.</title>
        <authorList>
            <person name="Ward L.M."/>
            <person name="Bertran E."/>
            <person name="Johnston D."/>
        </authorList>
    </citation>
    <scope>NUCLEOTIDE SEQUENCE [LARGE SCALE GENOMIC DNA]</scope>
    <source>
        <strain evidence="2 3">DSM 14055</strain>
    </source>
</reference>
<dbReference type="CDD" id="cd21631">
    <property type="entry name" value="RHH_CopG_NikR-like"/>
    <property type="match status" value="1"/>
</dbReference>
<dbReference type="AlphaFoldDB" id="A0A6N7IMZ3"/>